<accession>A0A9P8LPB6</accession>
<organism evidence="2 3">
    <name type="scientific">Spironucleus salmonicida</name>
    <dbReference type="NCBI Taxonomy" id="348837"/>
    <lineage>
        <taxon>Eukaryota</taxon>
        <taxon>Metamonada</taxon>
        <taxon>Diplomonadida</taxon>
        <taxon>Hexamitidae</taxon>
        <taxon>Hexamitinae</taxon>
        <taxon>Spironucleus</taxon>
    </lineage>
</organism>
<evidence type="ECO:0000313" key="3">
    <source>
        <dbReference type="Proteomes" id="UP000018208"/>
    </source>
</evidence>
<dbReference type="RefSeq" id="XP_067762621.1">
    <property type="nucleotide sequence ID" value="XM_067909865.1"/>
</dbReference>
<name>A0A9P8LPB6_9EUKA</name>
<evidence type="ECO:0000313" key="2">
    <source>
        <dbReference type="EMBL" id="KAH0571848.1"/>
    </source>
</evidence>
<feature type="compositionally biased region" description="Low complexity" evidence="1">
    <location>
        <begin position="52"/>
        <end position="65"/>
    </location>
</feature>
<dbReference type="AlphaFoldDB" id="A0A9P8LPB6"/>
<evidence type="ECO:0000256" key="1">
    <source>
        <dbReference type="SAM" id="MobiDB-lite"/>
    </source>
</evidence>
<feature type="region of interest" description="Disordered" evidence="1">
    <location>
        <begin position="1"/>
        <end position="104"/>
    </location>
</feature>
<comment type="caution">
    <text evidence="2">The sequence shown here is derived from an EMBL/GenBank/DDBJ whole genome shotgun (WGS) entry which is preliminary data.</text>
</comment>
<dbReference type="KEGG" id="ssao:94300067"/>
<gene>
    <name evidence="2" type="ORF">SS50377_26044</name>
</gene>
<dbReference type="EMBL" id="AUWU02000006">
    <property type="protein sequence ID" value="KAH0571848.1"/>
    <property type="molecule type" value="Genomic_DNA"/>
</dbReference>
<reference evidence="2 3" key="1">
    <citation type="journal article" date="2014" name="PLoS Genet.">
        <title>The Genome of Spironucleus salmonicida Highlights a Fish Pathogen Adapted to Fluctuating Environments.</title>
        <authorList>
            <person name="Xu F."/>
            <person name="Jerlstrom-Hultqvist J."/>
            <person name="Einarsson E."/>
            <person name="Astvaldsson A."/>
            <person name="Svard S.G."/>
            <person name="Andersson J.O."/>
        </authorList>
    </citation>
    <scope>NUCLEOTIDE SEQUENCE [LARGE SCALE GENOMIC DNA]</scope>
    <source>
        <strain evidence="2 3">ATCC 50377</strain>
    </source>
</reference>
<sequence>MERAPGLPVGAARRERGGAQRGAVLRGRPAGPHGGRGGLRERAACVSAQVRGSTGSGEQQSGEHGPLPARGCGGEEYRKDRRSRHAGRLCHLPHRGSADRRVRR</sequence>
<feature type="compositionally biased region" description="Basic residues" evidence="1">
    <location>
        <begin position="80"/>
        <end position="94"/>
    </location>
</feature>
<dbReference type="GeneID" id="94300067"/>
<feature type="compositionally biased region" description="Low complexity" evidence="1">
    <location>
        <begin position="21"/>
        <end position="31"/>
    </location>
</feature>
<proteinExistence type="predicted"/>
<keyword evidence="3" id="KW-1185">Reference proteome</keyword>
<protein>
    <submittedName>
        <fullName evidence="2">Uncharacterized protein</fullName>
    </submittedName>
</protein>
<dbReference type="Proteomes" id="UP000018208">
    <property type="component" value="Unassembled WGS sequence"/>
</dbReference>